<sequence>MLQISNDTCIGIIYEIYRKVVAVSSMALQVQKQAPQNDHVHQGNRSSLLCYQLARLECR</sequence>
<organism evidence="1 2">
    <name type="scientific">Haemaphysalis longicornis</name>
    <name type="common">Bush tick</name>
    <dbReference type="NCBI Taxonomy" id="44386"/>
    <lineage>
        <taxon>Eukaryota</taxon>
        <taxon>Metazoa</taxon>
        <taxon>Ecdysozoa</taxon>
        <taxon>Arthropoda</taxon>
        <taxon>Chelicerata</taxon>
        <taxon>Arachnida</taxon>
        <taxon>Acari</taxon>
        <taxon>Parasitiformes</taxon>
        <taxon>Ixodida</taxon>
        <taxon>Ixodoidea</taxon>
        <taxon>Ixodidae</taxon>
        <taxon>Haemaphysalinae</taxon>
        <taxon>Haemaphysalis</taxon>
    </lineage>
</organism>
<reference evidence="1 2" key="1">
    <citation type="journal article" date="2020" name="Cell">
        <title>Large-Scale Comparative Analyses of Tick Genomes Elucidate Their Genetic Diversity and Vector Capacities.</title>
        <authorList>
            <consortium name="Tick Genome and Microbiome Consortium (TIGMIC)"/>
            <person name="Jia N."/>
            <person name="Wang J."/>
            <person name="Shi W."/>
            <person name="Du L."/>
            <person name="Sun Y."/>
            <person name="Zhan W."/>
            <person name="Jiang J.F."/>
            <person name="Wang Q."/>
            <person name="Zhang B."/>
            <person name="Ji P."/>
            <person name="Bell-Sakyi L."/>
            <person name="Cui X.M."/>
            <person name="Yuan T.T."/>
            <person name="Jiang B.G."/>
            <person name="Yang W.F."/>
            <person name="Lam T.T."/>
            <person name="Chang Q.C."/>
            <person name="Ding S.J."/>
            <person name="Wang X.J."/>
            <person name="Zhu J.G."/>
            <person name="Ruan X.D."/>
            <person name="Zhao L."/>
            <person name="Wei J.T."/>
            <person name="Ye R.Z."/>
            <person name="Que T.C."/>
            <person name="Du C.H."/>
            <person name="Zhou Y.H."/>
            <person name="Cheng J.X."/>
            <person name="Dai P.F."/>
            <person name="Guo W.B."/>
            <person name="Han X.H."/>
            <person name="Huang E.J."/>
            <person name="Li L.F."/>
            <person name="Wei W."/>
            <person name="Gao Y.C."/>
            <person name="Liu J.Z."/>
            <person name="Shao H.Z."/>
            <person name="Wang X."/>
            <person name="Wang C.C."/>
            <person name="Yang T.C."/>
            <person name="Huo Q.B."/>
            <person name="Li W."/>
            <person name="Chen H.Y."/>
            <person name="Chen S.E."/>
            <person name="Zhou L.G."/>
            <person name="Ni X.B."/>
            <person name="Tian J.H."/>
            <person name="Sheng Y."/>
            <person name="Liu T."/>
            <person name="Pan Y.S."/>
            <person name="Xia L.Y."/>
            <person name="Li J."/>
            <person name="Zhao F."/>
            <person name="Cao W.C."/>
        </authorList>
    </citation>
    <scope>NUCLEOTIDE SEQUENCE [LARGE SCALE GENOMIC DNA]</scope>
    <source>
        <strain evidence="1">HaeL-2018</strain>
    </source>
</reference>
<dbReference type="AlphaFoldDB" id="A0A9J6H5S2"/>
<protein>
    <submittedName>
        <fullName evidence="1">Uncharacterized protein</fullName>
    </submittedName>
</protein>
<dbReference type="VEuPathDB" id="VectorBase:HLOH_040184"/>
<gene>
    <name evidence="1" type="ORF">HPB48_023655</name>
</gene>
<dbReference type="Proteomes" id="UP000821853">
    <property type="component" value="Unassembled WGS sequence"/>
</dbReference>
<accession>A0A9J6H5S2</accession>
<evidence type="ECO:0000313" key="1">
    <source>
        <dbReference type="EMBL" id="KAH9383019.1"/>
    </source>
</evidence>
<proteinExistence type="predicted"/>
<dbReference type="EMBL" id="JABSTR010000917">
    <property type="protein sequence ID" value="KAH9383019.1"/>
    <property type="molecule type" value="Genomic_DNA"/>
</dbReference>
<evidence type="ECO:0000313" key="2">
    <source>
        <dbReference type="Proteomes" id="UP000821853"/>
    </source>
</evidence>
<comment type="caution">
    <text evidence="1">The sequence shown here is derived from an EMBL/GenBank/DDBJ whole genome shotgun (WGS) entry which is preliminary data.</text>
</comment>
<keyword evidence="2" id="KW-1185">Reference proteome</keyword>
<name>A0A9J6H5S2_HAELO</name>